<dbReference type="InterPro" id="IPR005467">
    <property type="entry name" value="His_kinase_dom"/>
</dbReference>
<dbReference type="Gene3D" id="3.30.565.10">
    <property type="entry name" value="Histidine kinase-like ATPase, C-terminal domain"/>
    <property type="match status" value="1"/>
</dbReference>
<keyword evidence="4" id="KW-0808">Transferase</keyword>
<dbReference type="EC" id="2.7.13.3" evidence="2"/>
<dbReference type="SUPFAM" id="SSF47384">
    <property type="entry name" value="Homodimeric domain of signal transducing histidine kinase"/>
    <property type="match status" value="1"/>
</dbReference>
<dbReference type="Proteomes" id="UP000661918">
    <property type="component" value="Unassembled WGS sequence"/>
</dbReference>
<dbReference type="NCBIfam" id="TIGR00229">
    <property type="entry name" value="sensory_box"/>
    <property type="match status" value="1"/>
</dbReference>
<dbReference type="InterPro" id="IPR050351">
    <property type="entry name" value="BphY/WalK/GraS-like"/>
</dbReference>
<dbReference type="PRINTS" id="PR00344">
    <property type="entry name" value="BCTRLSENSOR"/>
</dbReference>
<feature type="domain" description="PAC" evidence="9">
    <location>
        <begin position="82"/>
        <end position="134"/>
    </location>
</feature>
<dbReference type="PROSITE" id="PS50113">
    <property type="entry name" value="PAC"/>
    <property type="match status" value="1"/>
</dbReference>
<dbReference type="CDD" id="cd00130">
    <property type="entry name" value="PAS"/>
    <property type="match status" value="1"/>
</dbReference>
<proteinExistence type="predicted"/>
<sequence length="707" mass="76399">MTDTGSDLHPGELQAIMDDSSDCIKVLDLDGRLLSMNAGGMQVMEIEDFSSCQHAPWPTFWEGEGRALVEQAVEAARGGQTRTFEGLARTFAGTPRWWEVRVSPVRTPDGEITRLLAVSRDITVRRTLEQELRDTQRQLRERAETLEVQVGQHERALAAFVRFTTQVASSTDLKELGEAAGEIIRDAVGGAMSGLYLVRGDTAYPAAFSSNTPPEVRQARQAGVPLNSPLVAEALARRGTAFVQGDDGRLQSVGYASALSVTAFHARGRPYALFATGTGRPAWTAHEQAIIGSVGQGLGLALERAQQTHQLQERTAGLDAFVAFSEASGVSTDLLDLSRRAVEVLQATLADTVAAYLEPDGPRWKAQVWSDPLTPEEAADLAAGVATQPVGGLQVVESGPEPGANGAFGTRAFYPCVVGGTLRGLLATGTRRTDDWTPRKQAVFSAVGRSLTLALERAAQAQALTAQRDALDLRTQELQAANEELEAFTYSASHDLRTPIRHVMGFADMAARALDRGQPDKVIHALSVVRQGATRMEQLIDGMLMLSRAGRQDFRPRMVALELLIAQAYRDARQEFPAQVVELRAPPATSVWGDATLLQQVLSNLISNAVKYSSTRETSEIEVRVEEHDGAWQISVHDNGVGFDPRHAGKLFGIFQRLHPQDAFPGSGVGLATVRRIVLKHGGQVFAHAQEGRGATFGFTLSKPPVP</sequence>
<dbReference type="InterPro" id="IPR004358">
    <property type="entry name" value="Sig_transdc_His_kin-like_C"/>
</dbReference>
<comment type="catalytic activity">
    <reaction evidence="1">
        <text>ATP + protein L-histidine = ADP + protein N-phospho-L-histidine.</text>
        <dbReference type="EC" id="2.7.13.3"/>
    </reaction>
</comment>
<comment type="caution">
    <text evidence="10">The sequence shown here is derived from an EMBL/GenBank/DDBJ whole genome shotgun (WGS) entry which is preliminary data.</text>
</comment>
<dbReference type="PANTHER" id="PTHR42878:SF15">
    <property type="entry name" value="BACTERIOPHYTOCHROME"/>
    <property type="match status" value="1"/>
</dbReference>
<dbReference type="InterPro" id="IPR003594">
    <property type="entry name" value="HATPase_dom"/>
</dbReference>
<accession>A0ABQ2GZZ7</accession>
<dbReference type="PROSITE" id="PS50109">
    <property type="entry name" value="HIS_KIN"/>
    <property type="match status" value="1"/>
</dbReference>
<dbReference type="Pfam" id="PF00512">
    <property type="entry name" value="HisKA"/>
    <property type="match status" value="1"/>
</dbReference>
<dbReference type="Pfam" id="PF08448">
    <property type="entry name" value="PAS_4"/>
    <property type="match status" value="1"/>
</dbReference>
<evidence type="ECO:0000313" key="10">
    <source>
        <dbReference type="EMBL" id="GGM19872.1"/>
    </source>
</evidence>
<dbReference type="SUPFAM" id="SSF55874">
    <property type="entry name" value="ATPase domain of HSP90 chaperone/DNA topoisomerase II/histidine kinase"/>
    <property type="match status" value="1"/>
</dbReference>
<dbReference type="InterPro" id="IPR003661">
    <property type="entry name" value="HisK_dim/P_dom"/>
</dbReference>
<dbReference type="InterPro" id="IPR001610">
    <property type="entry name" value="PAC"/>
</dbReference>
<name>A0ABQ2GZZ7_9DEIO</name>
<organism evidence="10 11">
    <name type="scientific">Deinococcus aerophilus</name>
    <dbReference type="NCBI Taxonomy" id="522488"/>
    <lineage>
        <taxon>Bacteria</taxon>
        <taxon>Thermotogati</taxon>
        <taxon>Deinococcota</taxon>
        <taxon>Deinococci</taxon>
        <taxon>Deinococcales</taxon>
        <taxon>Deinococcaceae</taxon>
        <taxon>Deinococcus</taxon>
    </lineage>
</organism>
<feature type="domain" description="Histidine kinase" evidence="8">
    <location>
        <begin position="491"/>
        <end position="705"/>
    </location>
</feature>
<reference evidence="11" key="1">
    <citation type="journal article" date="2019" name="Int. J. Syst. Evol. Microbiol.">
        <title>The Global Catalogue of Microorganisms (GCM) 10K type strain sequencing project: providing services to taxonomists for standard genome sequencing and annotation.</title>
        <authorList>
            <consortium name="The Broad Institute Genomics Platform"/>
            <consortium name="The Broad Institute Genome Sequencing Center for Infectious Disease"/>
            <person name="Wu L."/>
            <person name="Ma J."/>
        </authorList>
    </citation>
    <scope>NUCLEOTIDE SEQUENCE [LARGE SCALE GENOMIC DNA]</scope>
    <source>
        <strain evidence="11">JCM 15443</strain>
    </source>
</reference>
<keyword evidence="11" id="KW-1185">Reference proteome</keyword>
<evidence type="ECO:0000256" key="4">
    <source>
        <dbReference type="ARBA" id="ARBA00022679"/>
    </source>
</evidence>
<evidence type="ECO:0000256" key="3">
    <source>
        <dbReference type="ARBA" id="ARBA00022553"/>
    </source>
</evidence>
<keyword evidence="7" id="KW-0175">Coiled coil</keyword>
<dbReference type="SMART" id="SM00387">
    <property type="entry name" value="HATPase_c"/>
    <property type="match status" value="1"/>
</dbReference>
<keyword evidence="6" id="KW-0472">Membrane</keyword>
<dbReference type="Gene3D" id="1.10.287.130">
    <property type="match status" value="1"/>
</dbReference>
<protein>
    <recommendedName>
        <fullName evidence="2">histidine kinase</fullName>
        <ecNumber evidence="2">2.7.13.3</ecNumber>
    </recommendedName>
</protein>
<dbReference type="InterPro" id="IPR000700">
    <property type="entry name" value="PAS-assoc_C"/>
</dbReference>
<keyword evidence="5" id="KW-0418">Kinase</keyword>
<evidence type="ECO:0000256" key="5">
    <source>
        <dbReference type="ARBA" id="ARBA00022777"/>
    </source>
</evidence>
<evidence type="ECO:0000259" key="8">
    <source>
        <dbReference type="PROSITE" id="PS50109"/>
    </source>
</evidence>
<dbReference type="EMBL" id="BMOM01000038">
    <property type="protein sequence ID" value="GGM19872.1"/>
    <property type="molecule type" value="Genomic_DNA"/>
</dbReference>
<evidence type="ECO:0000256" key="2">
    <source>
        <dbReference type="ARBA" id="ARBA00012438"/>
    </source>
</evidence>
<dbReference type="InterPro" id="IPR035965">
    <property type="entry name" value="PAS-like_dom_sf"/>
</dbReference>
<dbReference type="PANTHER" id="PTHR42878">
    <property type="entry name" value="TWO-COMPONENT HISTIDINE KINASE"/>
    <property type="match status" value="1"/>
</dbReference>
<dbReference type="SMART" id="SM00086">
    <property type="entry name" value="PAC"/>
    <property type="match status" value="1"/>
</dbReference>
<dbReference type="InterPro" id="IPR000014">
    <property type="entry name" value="PAS"/>
</dbReference>
<evidence type="ECO:0000313" key="11">
    <source>
        <dbReference type="Proteomes" id="UP000661918"/>
    </source>
</evidence>
<dbReference type="SUPFAM" id="SSF55785">
    <property type="entry name" value="PYP-like sensor domain (PAS domain)"/>
    <property type="match status" value="1"/>
</dbReference>
<dbReference type="Gene3D" id="3.30.450.20">
    <property type="entry name" value="PAS domain"/>
    <property type="match status" value="1"/>
</dbReference>
<dbReference type="SUPFAM" id="SSF55781">
    <property type="entry name" value="GAF domain-like"/>
    <property type="match status" value="1"/>
</dbReference>
<dbReference type="InterPro" id="IPR013656">
    <property type="entry name" value="PAS_4"/>
</dbReference>
<dbReference type="Gene3D" id="3.30.450.40">
    <property type="match status" value="2"/>
</dbReference>
<dbReference type="InterPro" id="IPR029016">
    <property type="entry name" value="GAF-like_dom_sf"/>
</dbReference>
<evidence type="ECO:0000256" key="6">
    <source>
        <dbReference type="ARBA" id="ARBA00023136"/>
    </source>
</evidence>
<feature type="coiled-coil region" evidence="7">
    <location>
        <begin position="125"/>
        <end position="156"/>
    </location>
</feature>
<dbReference type="InterPro" id="IPR036890">
    <property type="entry name" value="HATPase_C_sf"/>
</dbReference>
<dbReference type="SMART" id="SM00388">
    <property type="entry name" value="HisKA"/>
    <property type="match status" value="1"/>
</dbReference>
<evidence type="ECO:0000256" key="1">
    <source>
        <dbReference type="ARBA" id="ARBA00000085"/>
    </source>
</evidence>
<keyword evidence="3" id="KW-0597">Phosphoprotein</keyword>
<dbReference type="InterPro" id="IPR036097">
    <property type="entry name" value="HisK_dim/P_sf"/>
</dbReference>
<dbReference type="CDD" id="cd00082">
    <property type="entry name" value="HisKA"/>
    <property type="match status" value="1"/>
</dbReference>
<evidence type="ECO:0000259" key="9">
    <source>
        <dbReference type="PROSITE" id="PS50113"/>
    </source>
</evidence>
<gene>
    <name evidence="10" type="ORF">GCM10010841_29860</name>
</gene>
<dbReference type="RefSeq" id="WP_188905153.1">
    <property type="nucleotide sequence ID" value="NZ_BMOM01000038.1"/>
</dbReference>
<dbReference type="Pfam" id="PF02518">
    <property type="entry name" value="HATPase_c"/>
    <property type="match status" value="1"/>
</dbReference>
<evidence type="ECO:0000256" key="7">
    <source>
        <dbReference type="SAM" id="Coils"/>
    </source>
</evidence>